<organism evidence="2 3">
    <name type="scientific">Funneliformis geosporum</name>
    <dbReference type="NCBI Taxonomy" id="1117311"/>
    <lineage>
        <taxon>Eukaryota</taxon>
        <taxon>Fungi</taxon>
        <taxon>Fungi incertae sedis</taxon>
        <taxon>Mucoromycota</taxon>
        <taxon>Glomeromycotina</taxon>
        <taxon>Glomeromycetes</taxon>
        <taxon>Glomerales</taxon>
        <taxon>Glomeraceae</taxon>
        <taxon>Funneliformis</taxon>
    </lineage>
</organism>
<dbReference type="GO" id="GO:0030527">
    <property type="term" value="F:structural constituent of chromatin"/>
    <property type="evidence" value="ECO:0007669"/>
    <property type="project" value="InterPro"/>
</dbReference>
<dbReference type="AlphaFoldDB" id="A0A9W4SVN5"/>
<evidence type="ECO:0000256" key="1">
    <source>
        <dbReference type="RuleBase" id="RU003939"/>
    </source>
</evidence>
<evidence type="ECO:0000313" key="3">
    <source>
        <dbReference type="Proteomes" id="UP001153678"/>
    </source>
</evidence>
<name>A0A9W4SVN5_9GLOM</name>
<comment type="similarity">
    <text evidence="1">Belongs to the bacterial histone-like protein family.</text>
</comment>
<dbReference type="InterPro" id="IPR010992">
    <property type="entry name" value="IHF-like_DNA-bd_dom_sf"/>
</dbReference>
<dbReference type="GO" id="GO:0003677">
    <property type="term" value="F:DNA binding"/>
    <property type="evidence" value="ECO:0007669"/>
    <property type="project" value="InterPro"/>
</dbReference>
<gene>
    <name evidence="2" type="ORF">FWILDA_LOCUS10973</name>
</gene>
<keyword evidence="3" id="KW-1185">Reference proteome</keyword>
<reference evidence="2" key="1">
    <citation type="submission" date="2022-08" db="EMBL/GenBank/DDBJ databases">
        <authorList>
            <person name="Kallberg Y."/>
            <person name="Tangrot J."/>
            <person name="Rosling A."/>
        </authorList>
    </citation>
    <scope>NUCLEOTIDE SEQUENCE</scope>
    <source>
        <strain evidence="2">Wild A</strain>
    </source>
</reference>
<sequence length="243" mass="28917">MNQIIEKLKAKFLPEVIFKYEVCQENCHHCQEDLEKKVKKLEIDHGLVAEETKSKTEEEICKTREKIKEEIGKIANSRVTEITIRLRTNPDKETIAHEFAHAFLVWHHCPRGHHGEKYETRTQENTFLFDSLCEYFEQEDSRKKPRIRLNIDEKQLQFHLNELTKYWSEKKASQTINKFLEEVKSSLQRKENILLYGYFGLKVCRSAARQVRNPQNGNLITVKEKNRLSFRVSSKLKREINKK</sequence>
<protein>
    <submittedName>
        <fullName evidence="2">156_t:CDS:1</fullName>
    </submittedName>
</protein>
<dbReference type="Pfam" id="PF00216">
    <property type="entry name" value="Bac_DNA_binding"/>
    <property type="match status" value="1"/>
</dbReference>
<dbReference type="SMART" id="SM00411">
    <property type="entry name" value="BHL"/>
    <property type="match status" value="1"/>
</dbReference>
<dbReference type="EMBL" id="CAMKVN010002974">
    <property type="protein sequence ID" value="CAI2183226.1"/>
    <property type="molecule type" value="Genomic_DNA"/>
</dbReference>
<comment type="caution">
    <text evidence="2">The sequence shown here is derived from an EMBL/GenBank/DDBJ whole genome shotgun (WGS) entry which is preliminary data.</text>
</comment>
<accession>A0A9W4SVN5</accession>
<dbReference type="Gene3D" id="4.10.520.10">
    <property type="entry name" value="IHF-like DNA-binding proteins"/>
    <property type="match status" value="1"/>
</dbReference>
<dbReference type="InterPro" id="IPR000119">
    <property type="entry name" value="Hist_DNA-bd"/>
</dbReference>
<dbReference type="SUPFAM" id="SSF47729">
    <property type="entry name" value="IHF-like DNA-binding proteins"/>
    <property type="match status" value="1"/>
</dbReference>
<evidence type="ECO:0000313" key="2">
    <source>
        <dbReference type="EMBL" id="CAI2183226.1"/>
    </source>
</evidence>
<dbReference type="Proteomes" id="UP001153678">
    <property type="component" value="Unassembled WGS sequence"/>
</dbReference>
<proteinExistence type="inferred from homology"/>